<dbReference type="Gene3D" id="1.10.10.2910">
    <property type="match status" value="1"/>
</dbReference>
<feature type="domain" description="IrrE N-terminal-like" evidence="1">
    <location>
        <begin position="24"/>
        <end position="139"/>
    </location>
</feature>
<dbReference type="InterPro" id="IPR052345">
    <property type="entry name" value="Rad_response_metalloprotease"/>
</dbReference>
<dbReference type="PANTHER" id="PTHR43236:SF2">
    <property type="entry name" value="BLL0069 PROTEIN"/>
    <property type="match status" value="1"/>
</dbReference>
<protein>
    <recommendedName>
        <fullName evidence="1">IrrE N-terminal-like domain-containing protein</fullName>
    </recommendedName>
</protein>
<gene>
    <name evidence="2" type="ORF">SAMN05446037_100732</name>
</gene>
<dbReference type="InterPro" id="IPR010359">
    <property type="entry name" value="IrrE_HExxH"/>
</dbReference>
<evidence type="ECO:0000313" key="3">
    <source>
        <dbReference type="Proteomes" id="UP000198304"/>
    </source>
</evidence>
<proteinExistence type="predicted"/>
<reference evidence="2 3" key="1">
    <citation type="submission" date="2017-06" db="EMBL/GenBank/DDBJ databases">
        <authorList>
            <person name="Kim H.J."/>
            <person name="Triplett B.A."/>
        </authorList>
    </citation>
    <scope>NUCLEOTIDE SEQUENCE [LARGE SCALE GENOMIC DNA]</scope>
    <source>
        <strain evidence="2 3">SCA</strain>
    </source>
</reference>
<name>A0A239D6X4_9FIRM</name>
<dbReference type="OrthoDB" id="9816277at2"/>
<evidence type="ECO:0000313" key="2">
    <source>
        <dbReference type="EMBL" id="SNS28125.1"/>
    </source>
</evidence>
<dbReference type="EMBL" id="FZOJ01000007">
    <property type="protein sequence ID" value="SNS28125.1"/>
    <property type="molecule type" value="Genomic_DNA"/>
</dbReference>
<dbReference type="PANTHER" id="PTHR43236">
    <property type="entry name" value="ANTITOXIN HIGA1"/>
    <property type="match status" value="1"/>
</dbReference>
<organism evidence="2 3">
    <name type="scientific">Anaerovirgula multivorans</name>
    <dbReference type="NCBI Taxonomy" id="312168"/>
    <lineage>
        <taxon>Bacteria</taxon>
        <taxon>Bacillati</taxon>
        <taxon>Bacillota</taxon>
        <taxon>Clostridia</taxon>
        <taxon>Peptostreptococcales</taxon>
        <taxon>Natronincolaceae</taxon>
        <taxon>Anaerovirgula</taxon>
    </lineage>
</organism>
<sequence>MPDIKGIVRRLIRRCGSNNPFEICAELGIIVLFKDLGNVRGIFQHKYCKKIIYINCNLDPIIQRQICAHELGHALLHKKINTIFWDTCTYLLVDKIEIEANTFAAELLIDDELMQYEGYSLDHVAAVFGVQKKLVEYKVKLL</sequence>
<dbReference type="AlphaFoldDB" id="A0A239D6X4"/>
<dbReference type="Pfam" id="PF06114">
    <property type="entry name" value="Peptidase_M78"/>
    <property type="match status" value="1"/>
</dbReference>
<dbReference type="RefSeq" id="WP_089282548.1">
    <property type="nucleotide sequence ID" value="NZ_FZOJ01000007.1"/>
</dbReference>
<dbReference type="Proteomes" id="UP000198304">
    <property type="component" value="Unassembled WGS sequence"/>
</dbReference>
<evidence type="ECO:0000259" key="1">
    <source>
        <dbReference type="Pfam" id="PF06114"/>
    </source>
</evidence>
<keyword evidence="3" id="KW-1185">Reference proteome</keyword>
<accession>A0A239D6X4</accession>